<dbReference type="OrthoDB" id="9787061at2"/>
<dbReference type="PROSITE" id="PS01313">
    <property type="entry name" value="LIPB"/>
    <property type="match status" value="1"/>
</dbReference>
<evidence type="ECO:0000256" key="9">
    <source>
        <dbReference type="PIRSR" id="PIRSR016262-2"/>
    </source>
</evidence>
<evidence type="ECO:0000256" key="1">
    <source>
        <dbReference type="ARBA" id="ARBA00004821"/>
    </source>
</evidence>
<reference evidence="12 13" key="1">
    <citation type="submission" date="2018-02" db="EMBL/GenBank/DDBJ databases">
        <title>A novel lanthanide dependent methylotroph, Methylotenera sp. La3113.</title>
        <authorList>
            <person name="Lv H."/>
            <person name="Tani A."/>
        </authorList>
    </citation>
    <scope>NUCLEOTIDE SEQUENCE [LARGE SCALE GENOMIC DNA]</scope>
    <source>
        <strain evidence="12 13">La3113</strain>
    </source>
</reference>
<dbReference type="Proteomes" id="UP000297706">
    <property type="component" value="Unassembled WGS sequence"/>
</dbReference>
<dbReference type="HAMAP" id="MF_00013">
    <property type="entry name" value="LipB"/>
    <property type="match status" value="1"/>
</dbReference>
<dbReference type="Gene3D" id="3.30.930.10">
    <property type="entry name" value="Bira Bifunctional Protein, Domain 2"/>
    <property type="match status" value="1"/>
</dbReference>
<dbReference type="FunFam" id="3.30.930.10:FF:000020">
    <property type="entry name" value="Octanoyltransferase"/>
    <property type="match status" value="1"/>
</dbReference>
<evidence type="ECO:0000256" key="4">
    <source>
        <dbReference type="ARBA" id="ARBA00023315"/>
    </source>
</evidence>
<dbReference type="InterPro" id="IPR004143">
    <property type="entry name" value="BPL_LPL_catalytic"/>
</dbReference>
<dbReference type="SUPFAM" id="SSF55681">
    <property type="entry name" value="Class II aaRS and biotin synthetases"/>
    <property type="match status" value="1"/>
</dbReference>
<dbReference type="GO" id="GO:0033819">
    <property type="term" value="F:lipoyl(octanoyl) transferase activity"/>
    <property type="evidence" value="ECO:0007669"/>
    <property type="project" value="UniProtKB-EC"/>
</dbReference>
<evidence type="ECO:0000256" key="7">
    <source>
        <dbReference type="PIRNR" id="PIRNR016262"/>
    </source>
</evidence>
<name>A0A4Y9VUY5_9PROT</name>
<accession>A0A4Y9VUY5</accession>
<dbReference type="AlphaFoldDB" id="A0A4Y9VUY5"/>
<keyword evidence="4 6" id="KW-0012">Acyltransferase</keyword>
<feature type="binding site" evidence="6 9">
    <location>
        <begin position="155"/>
        <end position="157"/>
    </location>
    <ligand>
        <name>substrate</name>
    </ligand>
</feature>
<dbReference type="PROSITE" id="PS51733">
    <property type="entry name" value="BPL_LPL_CATALYTIC"/>
    <property type="match status" value="1"/>
</dbReference>
<comment type="subcellular location">
    <subcellularLocation>
        <location evidence="6">Cytoplasm</location>
    </subcellularLocation>
</comment>
<keyword evidence="3 6" id="KW-0808">Transferase</keyword>
<dbReference type="Pfam" id="PF21948">
    <property type="entry name" value="LplA-B_cat"/>
    <property type="match status" value="1"/>
</dbReference>
<feature type="active site" description="Acyl-thioester intermediate" evidence="6 8">
    <location>
        <position position="173"/>
    </location>
</feature>
<dbReference type="RefSeq" id="WP_135276651.1">
    <property type="nucleotide sequence ID" value="NZ_PQVH01000005.1"/>
</dbReference>
<dbReference type="EC" id="2.3.1.181" evidence="6 7"/>
<dbReference type="GO" id="GO:0005737">
    <property type="term" value="C:cytoplasm"/>
    <property type="evidence" value="ECO:0007669"/>
    <property type="project" value="UniProtKB-SubCell"/>
</dbReference>
<sequence>MLANIIVRNLGITSFEATCEAMQQFTAARTADSADEIWLTEHTPVYSVGLNRKQIMPPSRHDIAVVNTDRGGKITYHGPGQVIVYVLLDLSRRHLNIRSLVSLLEHTVIELLAQYHVSAVAKPDAPGVYVSIANAPEAKIASLGLRVKNNCCYHGLSLNIDMDLSPFNAIDPCGYKGLAVTQTKDLGIHANIQTIGEQLVTMLASKLEPLYDQRNP</sequence>
<keyword evidence="13" id="KW-1185">Reference proteome</keyword>
<feature type="domain" description="BPL/LPL catalytic" evidence="11">
    <location>
        <begin position="31"/>
        <end position="211"/>
    </location>
</feature>
<comment type="similarity">
    <text evidence="6 7">Belongs to the LipB family.</text>
</comment>
<dbReference type="InterPro" id="IPR045864">
    <property type="entry name" value="aa-tRNA-synth_II/BPL/LPL"/>
</dbReference>
<proteinExistence type="inferred from homology"/>
<comment type="function">
    <text evidence="5 6 7">Catalyzes the transfer of endogenously produced octanoic acid from octanoyl-acyl-carrier-protein onto the lipoyl domains of lipoate-dependent enzymes. Lipoyl-ACP can also act as a substrate although octanoyl-ACP is likely to be the physiological substrate.</text>
</comment>
<dbReference type="InterPro" id="IPR020605">
    <property type="entry name" value="Octanoyltransferase_CS"/>
</dbReference>
<dbReference type="PIRSF" id="PIRSF016262">
    <property type="entry name" value="LPLase"/>
    <property type="match status" value="1"/>
</dbReference>
<dbReference type="EMBL" id="PQVH01000005">
    <property type="protein sequence ID" value="TFW72618.1"/>
    <property type="molecule type" value="Genomic_DNA"/>
</dbReference>
<dbReference type="PANTHER" id="PTHR10993">
    <property type="entry name" value="OCTANOYLTRANSFERASE"/>
    <property type="match status" value="1"/>
</dbReference>
<evidence type="ECO:0000256" key="2">
    <source>
        <dbReference type="ARBA" id="ARBA00022490"/>
    </source>
</evidence>
<evidence type="ECO:0000256" key="3">
    <source>
        <dbReference type="ARBA" id="ARBA00022679"/>
    </source>
</evidence>
<feature type="site" description="Lowers pKa of active site Cys" evidence="6 10">
    <location>
        <position position="139"/>
    </location>
</feature>
<feature type="binding site" evidence="6 9">
    <location>
        <begin position="70"/>
        <end position="77"/>
    </location>
    <ligand>
        <name>substrate</name>
    </ligand>
</feature>
<evidence type="ECO:0000259" key="11">
    <source>
        <dbReference type="PROSITE" id="PS51733"/>
    </source>
</evidence>
<dbReference type="NCBIfam" id="NF010922">
    <property type="entry name" value="PRK14342.1"/>
    <property type="match status" value="1"/>
</dbReference>
<gene>
    <name evidence="6" type="primary">lipB</name>
    <name evidence="12" type="ORF">C3Y98_03180</name>
</gene>
<evidence type="ECO:0000256" key="6">
    <source>
        <dbReference type="HAMAP-Rule" id="MF_00013"/>
    </source>
</evidence>
<comment type="pathway">
    <text evidence="1 6 7">Protein modification; protein lipoylation via endogenous pathway; protein N(6)-(lipoyl)lysine from octanoyl-[acyl-carrier-protein]: step 1/2.</text>
</comment>
<dbReference type="GO" id="GO:0009249">
    <property type="term" value="P:protein lipoylation"/>
    <property type="evidence" value="ECO:0007669"/>
    <property type="project" value="InterPro"/>
</dbReference>
<dbReference type="InterPro" id="IPR000544">
    <property type="entry name" value="Octanoyltransferase"/>
</dbReference>
<dbReference type="CDD" id="cd16444">
    <property type="entry name" value="LipB"/>
    <property type="match status" value="1"/>
</dbReference>
<dbReference type="PANTHER" id="PTHR10993:SF7">
    <property type="entry name" value="LIPOYLTRANSFERASE 2, MITOCHONDRIAL-RELATED"/>
    <property type="match status" value="1"/>
</dbReference>
<comment type="miscellaneous">
    <text evidence="6">In the reaction, the free carboxyl group of octanoic acid is attached via an amide linkage to the epsilon-amino group of a specific lysine residue of lipoyl domains of lipoate-dependent enzymes.</text>
</comment>
<feature type="binding site" evidence="6 9">
    <location>
        <begin position="142"/>
        <end position="144"/>
    </location>
    <ligand>
        <name>substrate</name>
    </ligand>
</feature>
<dbReference type="UniPathway" id="UPA00538">
    <property type="reaction ID" value="UER00592"/>
</dbReference>
<evidence type="ECO:0000313" key="13">
    <source>
        <dbReference type="Proteomes" id="UP000297706"/>
    </source>
</evidence>
<evidence type="ECO:0000256" key="10">
    <source>
        <dbReference type="PIRSR" id="PIRSR016262-3"/>
    </source>
</evidence>
<keyword evidence="2 6" id="KW-0963">Cytoplasm</keyword>
<protein>
    <recommendedName>
        <fullName evidence="6 7">Octanoyltransferase</fullName>
        <ecNumber evidence="6 7">2.3.1.181</ecNumber>
    </recommendedName>
    <alternativeName>
        <fullName evidence="6">Lipoate-protein ligase B</fullName>
    </alternativeName>
    <alternativeName>
        <fullName evidence="6">Lipoyl/octanoyl transferase</fullName>
    </alternativeName>
    <alternativeName>
        <fullName evidence="6">Octanoyl-[acyl-carrier-protein]-protein N-octanoyltransferase</fullName>
    </alternativeName>
</protein>
<evidence type="ECO:0000256" key="5">
    <source>
        <dbReference type="ARBA" id="ARBA00024732"/>
    </source>
</evidence>
<comment type="catalytic activity">
    <reaction evidence="6 7">
        <text>octanoyl-[ACP] + L-lysyl-[protein] = N(6)-octanoyl-L-lysyl-[protein] + holo-[ACP] + H(+)</text>
        <dbReference type="Rhea" id="RHEA:17665"/>
        <dbReference type="Rhea" id="RHEA-COMP:9636"/>
        <dbReference type="Rhea" id="RHEA-COMP:9685"/>
        <dbReference type="Rhea" id="RHEA-COMP:9752"/>
        <dbReference type="Rhea" id="RHEA-COMP:9928"/>
        <dbReference type="ChEBI" id="CHEBI:15378"/>
        <dbReference type="ChEBI" id="CHEBI:29969"/>
        <dbReference type="ChEBI" id="CHEBI:64479"/>
        <dbReference type="ChEBI" id="CHEBI:78463"/>
        <dbReference type="ChEBI" id="CHEBI:78809"/>
        <dbReference type="EC" id="2.3.1.181"/>
    </reaction>
</comment>
<dbReference type="NCBIfam" id="TIGR00214">
    <property type="entry name" value="lipB"/>
    <property type="match status" value="1"/>
</dbReference>
<organism evidence="12 13">
    <name type="scientific">Methylotenera oryzisoli</name>
    <dbReference type="NCBI Taxonomy" id="2080758"/>
    <lineage>
        <taxon>Bacteria</taxon>
        <taxon>Pseudomonadati</taxon>
        <taxon>Pseudomonadota</taxon>
        <taxon>Betaproteobacteria</taxon>
        <taxon>Nitrosomonadales</taxon>
        <taxon>Methylophilaceae</taxon>
        <taxon>Methylotenera</taxon>
    </lineage>
</organism>
<evidence type="ECO:0000313" key="12">
    <source>
        <dbReference type="EMBL" id="TFW72618.1"/>
    </source>
</evidence>
<evidence type="ECO:0000256" key="8">
    <source>
        <dbReference type="PIRSR" id="PIRSR016262-1"/>
    </source>
</evidence>
<comment type="caution">
    <text evidence="12">The sequence shown here is derived from an EMBL/GenBank/DDBJ whole genome shotgun (WGS) entry which is preliminary data.</text>
</comment>